<keyword evidence="2" id="KW-1185">Reference proteome</keyword>
<reference evidence="1 2" key="1">
    <citation type="submission" date="2019-10" db="EMBL/GenBank/DDBJ databases">
        <title>Assembly and Annotation for the nematode Trichostrongylus colubriformis.</title>
        <authorList>
            <person name="Martin J."/>
        </authorList>
    </citation>
    <scope>NUCLEOTIDE SEQUENCE [LARGE SCALE GENOMIC DNA]</scope>
    <source>
        <strain evidence="1">G859</strain>
        <tissue evidence="1">Whole worm</tissue>
    </source>
</reference>
<dbReference type="EMBL" id="WIXE01025047">
    <property type="protein sequence ID" value="KAK5965057.1"/>
    <property type="molecule type" value="Genomic_DNA"/>
</dbReference>
<comment type="caution">
    <text evidence="1">The sequence shown here is derived from an EMBL/GenBank/DDBJ whole genome shotgun (WGS) entry which is preliminary data.</text>
</comment>
<gene>
    <name evidence="1" type="ORF">GCK32_005940</name>
</gene>
<sequence length="70" mass="7596">VRRVQPTMNMASDMESCLDDTLAAVQGASGHLRHASTVVYHLEDSVAAILDAAKLIPTSFQNTVKVMRLI</sequence>
<feature type="non-terminal residue" evidence="1">
    <location>
        <position position="1"/>
    </location>
</feature>
<accession>A0AAN8IDL1</accession>
<dbReference type="AlphaFoldDB" id="A0AAN8IDL1"/>
<organism evidence="1 2">
    <name type="scientific">Trichostrongylus colubriformis</name>
    <name type="common">Black scour worm</name>
    <dbReference type="NCBI Taxonomy" id="6319"/>
    <lineage>
        <taxon>Eukaryota</taxon>
        <taxon>Metazoa</taxon>
        <taxon>Ecdysozoa</taxon>
        <taxon>Nematoda</taxon>
        <taxon>Chromadorea</taxon>
        <taxon>Rhabditida</taxon>
        <taxon>Rhabditina</taxon>
        <taxon>Rhabditomorpha</taxon>
        <taxon>Strongyloidea</taxon>
        <taxon>Trichostrongylidae</taxon>
        <taxon>Trichostrongylus</taxon>
    </lineage>
</organism>
<proteinExistence type="predicted"/>
<evidence type="ECO:0000313" key="2">
    <source>
        <dbReference type="Proteomes" id="UP001331761"/>
    </source>
</evidence>
<name>A0AAN8IDL1_TRICO</name>
<protein>
    <submittedName>
        <fullName evidence="1">Uncharacterized protein</fullName>
    </submittedName>
</protein>
<evidence type="ECO:0000313" key="1">
    <source>
        <dbReference type="EMBL" id="KAK5965057.1"/>
    </source>
</evidence>
<dbReference type="Proteomes" id="UP001331761">
    <property type="component" value="Unassembled WGS sequence"/>
</dbReference>